<feature type="compositionally biased region" description="Polar residues" evidence="3">
    <location>
        <begin position="1"/>
        <end position="10"/>
    </location>
</feature>
<sequence length="327" mass="36339">MAAIFTTSAPQLKLDQHEDQQTPRHHSLDQPLHSTLRTQLATLPTPIKAPFGQMRRLLDTLLSNPTLAASLNNTYPKRGIFKTAALTNTNSDQKLTLDISPSRLELLPASLRTELGPDFDAVVSFFQSVERVHVPQILAALSQLVGFDMSRLHAARNLNFRLCDYIPSTANPDSSNGCGAHRDYGTFSIIFQDKTALTALEAEVSPGIWVPVPPDATVVVCGWCAAVLSGGEIKAVRHRVRRVPGVRRISAVLFVAPDLEVKLRPFDEGKWKYFSDEIIHGNVDVEGFKEVMGKKWRHREGNEDITLNGQDSEVDQDDDIQRLVWAD</sequence>
<reference evidence="5" key="1">
    <citation type="submission" date="2021-03" db="EMBL/GenBank/DDBJ databases">
        <authorList>
            <person name="Tagirdzhanova G."/>
        </authorList>
    </citation>
    <scope>NUCLEOTIDE SEQUENCE</scope>
</reference>
<name>A0A8H3PH17_9LECA</name>
<evidence type="ECO:0000256" key="2">
    <source>
        <dbReference type="RuleBase" id="RU003682"/>
    </source>
</evidence>
<evidence type="ECO:0000313" key="5">
    <source>
        <dbReference type="EMBL" id="CAF9940667.1"/>
    </source>
</evidence>
<evidence type="ECO:0000313" key="6">
    <source>
        <dbReference type="Proteomes" id="UP000664521"/>
    </source>
</evidence>
<accession>A0A8H3PH17</accession>
<evidence type="ECO:0000259" key="4">
    <source>
        <dbReference type="PROSITE" id="PS51471"/>
    </source>
</evidence>
<organism evidence="5 6">
    <name type="scientific">Heterodermia speciosa</name>
    <dbReference type="NCBI Taxonomy" id="116794"/>
    <lineage>
        <taxon>Eukaryota</taxon>
        <taxon>Fungi</taxon>
        <taxon>Dikarya</taxon>
        <taxon>Ascomycota</taxon>
        <taxon>Pezizomycotina</taxon>
        <taxon>Lecanoromycetes</taxon>
        <taxon>OSLEUM clade</taxon>
        <taxon>Lecanoromycetidae</taxon>
        <taxon>Caliciales</taxon>
        <taxon>Physciaceae</taxon>
        <taxon>Heterodermia</taxon>
    </lineage>
</organism>
<keyword evidence="2" id="KW-0408">Iron</keyword>
<keyword evidence="6" id="KW-1185">Reference proteome</keyword>
<dbReference type="GO" id="GO:0046872">
    <property type="term" value="F:metal ion binding"/>
    <property type="evidence" value="ECO:0007669"/>
    <property type="project" value="UniProtKB-KW"/>
</dbReference>
<comment type="similarity">
    <text evidence="1 2">Belongs to the iron/ascorbate-dependent oxidoreductase family.</text>
</comment>
<proteinExistence type="inferred from homology"/>
<comment type="caution">
    <text evidence="5">The sequence shown here is derived from an EMBL/GenBank/DDBJ whole genome shotgun (WGS) entry which is preliminary data.</text>
</comment>
<feature type="region of interest" description="Disordered" evidence="3">
    <location>
        <begin position="1"/>
        <end position="31"/>
    </location>
</feature>
<dbReference type="InterPro" id="IPR044861">
    <property type="entry name" value="IPNS-like_FE2OG_OXY"/>
</dbReference>
<protein>
    <recommendedName>
        <fullName evidence="4">Fe2OG dioxygenase domain-containing protein</fullName>
    </recommendedName>
</protein>
<dbReference type="OrthoDB" id="288590at2759"/>
<feature type="compositionally biased region" description="Basic and acidic residues" evidence="3">
    <location>
        <begin position="14"/>
        <end position="28"/>
    </location>
</feature>
<feature type="domain" description="Fe2OG dioxygenase" evidence="4">
    <location>
        <begin position="151"/>
        <end position="257"/>
    </location>
</feature>
<gene>
    <name evidence="5" type="ORF">HETSPECPRED_002480</name>
</gene>
<dbReference type="Gene3D" id="2.60.120.330">
    <property type="entry name" value="B-lactam Antibiotic, Isopenicillin N Synthase, Chain"/>
    <property type="match status" value="1"/>
</dbReference>
<evidence type="ECO:0000256" key="3">
    <source>
        <dbReference type="SAM" id="MobiDB-lite"/>
    </source>
</evidence>
<keyword evidence="2" id="KW-0560">Oxidoreductase</keyword>
<dbReference type="AlphaFoldDB" id="A0A8H3PH17"/>
<dbReference type="PROSITE" id="PS51471">
    <property type="entry name" value="FE2OG_OXY"/>
    <property type="match status" value="1"/>
</dbReference>
<dbReference type="Proteomes" id="UP000664521">
    <property type="component" value="Unassembled WGS sequence"/>
</dbReference>
<keyword evidence="2" id="KW-0479">Metal-binding</keyword>
<dbReference type="SUPFAM" id="SSF51197">
    <property type="entry name" value="Clavaminate synthase-like"/>
    <property type="match status" value="1"/>
</dbReference>
<dbReference type="PANTHER" id="PTHR47990">
    <property type="entry name" value="2-OXOGLUTARATE (2OG) AND FE(II)-DEPENDENT OXYGENASE SUPERFAMILY PROTEIN-RELATED"/>
    <property type="match status" value="1"/>
</dbReference>
<dbReference type="InterPro" id="IPR050231">
    <property type="entry name" value="Iron_ascorbate_oxido_reductase"/>
</dbReference>
<dbReference type="InterPro" id="IPR027443">
    <property type="entry name" value="IPNS-like_sf"/>
</dbReference>
<dbReference type="Pfam" id="PF03171">
    <property type="entry name" value="2OG-FeII_Oxy"/>
    <property type="match status" value="1"/>
</dbReference>
<dbReference type="EMBL" id="CAJPDS010000159">
    <property type="protein sequence ID" value="CAF9940667.1"/>
    <property type="molecule type" value="Genomic_DNA"/>
</dbReference>
<dbReference type="InterPro" id="IPR005123">
    <property type="entry name" value="Oxoglu/Fe-dep_dioxygenase_dom"/>
</dbReference>
<dbReference type="GO" id="GO:0016491">
    <property type="term" value="F:oxidoreductase activity"/>
    <property type="evidence" value="ECO:0007669"/>
    <property type="project" value="UniProtKB-KW"/>
</dbReference>
<evidence type="ECO:0000256" key="1">
    <source>
        <dbReference type="ARBA" id="ARBA00008056"/>
    </source>
</evidence>